<dbReference type="OrthoDB" id="9786864at2"/>
<dbReference type="RefSeq" id="WP_146882175.1">
    <property type="nucleotide sequence ID" value="NZ_BJXB01000002.1"/>
</dbReference>
<reference evidence="3 4" key="1">
    <citation type="submission" date="2019-07" db="EMBL/GenBank/DDBJ databases">
        <title>Whole genome shotgun sequence of Deinococcus cellulosilyticus NBRC 106333.</title>
        <authorList>
            <person name="Hosoyama A."/>
            <person name="Uohara A."/>
            <person name="Ohji S."/>
            <person name="Ichikawa N."/>
        </authorList>
    </citation>
    <scope>NUCLEOTIDE SEQUENCE [LARGE SCALE GENOMIC DNA]</scope>
    <source>
        <strain evidence="3 4">NBRC 106333</strain>
    </source>
</reference>
<keyword evidence="4" id="KW-1185">Reference proteome</keyword>
<keyword evidence="3" id="KW-0238">DNA-binding</keyword>
<dbReference type="InterPro" id="IPR036291">
    <property type="entry name" value="NAD(P)-bd_dom_sf"/>
</dbReference>
<evidence type="ECO:0000313" key="4">
    <source>
        <dbReference type="Proteomes" id="UP000321306"/>
    </source>
</evidence>
<dbReference type="Gene3D" id="3.40.50.720">
    <property type="entry name" value="NAD(P)-binding Rossmann-like Domain"/>
    <property type="match status" value="1"/>
</dbReference>
<comment type="caution">
    <text evidence="3">The sequence shown here is derived from an EMBL/GenBank/DDBJ whole genome shotgun (WGS) entry which is preliminary data.</text>
</comment>
<protein>
    <submittedName>
        <fullName evidence="3">DNA-binding protein</fullName>
    </submittedName>
</protein>
<evidence type="ECO:0000256" key="1">
    <source>
        <dbReference type="ARBA" id="ARBA00023002"/>
    </source>
</evidence>
<dbReference type="PANTHER" id="PTHR14239">
    <property type="entry name" value="DUDULIN-RELATED"/>
    <property type="match status" value="1"/>
</dbReference>
<dbReference type="EMBL" id="BJXB01000002">
    <property type="protein sequence ID" value="GEM44968.1"/>
    <property type="molecule type" value="Genomic_DNA"/>
</dbReference>
<dbReference type="SUPFAM" id="SSF51735">
    <property type="entry name" value="NAD(P)-binding Rossmann-fold domains"/>
    <property type="match status" value="1"/>
</dbReference>
<organism evidence="3 4">
    <name type="scientific">Deinococcus cellulosilyticus (strain DSM 18568 / NBRC 106333 / KACC 11606 / 5516J-15)</name>
    <dbReference type="NCBI Taxonomy" id="1223518"/>
    <lineage>
        <taxon>Bacteria</taxon>
        <taxon>Thermotogati</taxon>
        <taxon>Deinococcota</taxon>
        <taxon>Deinococci</taxon>
        <taxon>Deinococcales</taxon>
        <taxon>Deinococcaceae</taxon>
        <taxon>Deinococcus</taxon>
    </lineage>
</organism>
<dbReference type="AlphaFoldDB" id="A0A511MXH7"/>
<dbReference type="InterPro" id="IPR028939">
    <property type="entry name" value="P5C_Rdtase_cat_N"/>
</dbReference>
<dbReference type="Proteomes" id="UP000321306">
    <property type="component" value="Unassembled WGS sequence"/>
</dbReference>
<proteinExistence type="predicted"/>
<evidence type="ECO:0000259" key="2">
    <source>
        <dbReference type="Pfam" id="PF03807"/>
    </source>
</evidence>
<accession>A0A511MXH7</accession>
<keyword evidence="1" id="KW-0560">Oxidoreductase</keyword>
<feature type="domain" description="Pyrroline-5-carboxylate reductase catalytic N-terminal" evidence="2">
    <location>
        <begin position="3"/>
        <end position="94"/>
    </location>
</feature>
<name>A0A511MXH7_DEIC1</name>
<dbReference type="Pfam" id="PF03807">
    <property type="entry name" value="F420_oxidored"/>
    <property type="match status" value="1"/>
</dbReference>
<sequence>MNIGILGSGMVGKALATALVNKGHNVVIGTRDPGKLAEWAATQGENLKISSPSEAAQHAEIVLHATSGQAALQALESAGAENLKGKLVIDISNPLDFSKGFPPTLFVKDEDSLAEQIQRAFPEAKVVKTLNTLTADLMLNPGNLNGGDHTIFLSGNDQDAKNEARAFLESFGWQDIIDLGDITTARGTEMFLALWVRIYGSLGKAHFNIKIVQ</sequence>
<dbReference type="GO" id="GO:0003677">
    <property type="term" value="F:DNA binding"/>
    <property type="evidence" value="ECO:0007669"/>
    <property type="project" value="UniProtKB-KW"/>
</dbReference>
<dbReference type="InterPro" id="IPR051267">
    <property type="entry name" value="STEAP_metalloreductase"/>
</dbReference>
<evidence type="ECO:0000313" key="3">
    <source>
        <dbReference type="EMBL" id="GEM44968.1"/>
    </source>
</evidence>
<dbReference type="GO" id="GO:0016491">
    <property type="term" value="F:oxidoreductase activity"/>
    <property type="evidence" value="ECO:0007669"/>
    <property type="project" value="UniProtKB-KW"/>
</dbReference>
<gene>
    <name evidence="3" type="ORF">DC3_06030</name>
</gene>